<protein>
    <submittedName>
        <fullName evidence="1">Multicopper oxidase type 1</fullName>
    </submittedName>
</protein>
<keyword evidence="2" id="KW-1185">Reference proteome</keyword>
<accession>A0ACB5RYQ6</accession>
<dbReference type="EMBL" id="BSXG01000021">
    <property type="protein sequence ID" value="GME25649.1"/>
    <property type="molecule type" value="Genomic_DNA"/>
</dbReference>
<evidence type="ECO:0000313" key="2">
    <source>
        <dbReference type="Proteomes" id="UP001165186"/>
    </source>
</evidence>
<comment type="caution">
    <text evidence="1">The sequence shown here is derived from an EMBL/GenBank/DDBJ whole genome shotgun (WGS) entry which is preliminary data.</text>
</comment>
<evidence type="ECO:0000313" key="1">
    <source>
        <dbReference type="EMBL" id="GME25649.1"/>
    </source>
</evidence>
<name>A0ACB5RYQ6_9PEZI</name>
<gene>
    <name evidence="1" type="primary">g144</name>
    <name evidence="1" type="ORF">NpPPO83_00000144</name>
</gene>
<sequence>MKLPSLFLLAQALAVAGAQVRYQQKLIGEGVLTLADGNPRGVLTINGGTPGPLIWGDEGDTLRVTVTNKMFIEATMHWHGVYQVDKYWMDGVPGVTQWPIEPRDAYTYEFTLTNQTGIYFYHGHFGPAFADGQRGPLWIRPGSWRPRPYDLISDDPAEVSAMRAAEDKPFFAMASDWNTQGMEVLTVAFRDAGIAPACSASLIMNSKGRTTCLDSETMRKYDPEGLRDSFGCLPSPVGAEFDNERVCRDTTTDFEVFQADEGEKYMFMNFIHPGSHHELRISVDEHDMIVVAADGDFTMPKKVQAINLNMGDRISALIPLSKKPGDYAIRMSSLSEEQLISGLSILRYPGVQERRKDGVMLEPASKPHIDLLGNMITEGSVMMDELVDIAPFPARPPPATSDHTFKFLSNRTTPSTWVLASEPHQGFRQQMPPIMWNEKSRGPTTFSGMKNGSTVDIIFESQAYAMHPFHKHNHKVWIIGRGKGFFRWPDVATAIKEAPENFNMVDPPLRDGARLEAEVGSWTAIRYTITFPAMSMLHCHRIQHFAAGQQIVLLEGQDVMEPPPEYIKKMTHADFVPPLRYGPLD</sequence>
<reference evidence="1" key="1">
    <citation type="submission" date="2024-09" db="EMBL/GenBank/DDBJ databases">
        <title>Draft Genome Sequences of Neofusicoccum parvum.</title>
        <authorList>
            <person name="Ashida A."/>
            <person name="Camagna M."/>
            <person name="Tanaka A."/>
            <person name="Takemoto D."/>
        </authorList>
    </citation>
    <scope>NUCLEOTIDE SEQUENCE</scope>
    <source>
        <strain evidence="1">PPO83</strain>
    </source>
</reference>
<proteinExistence type="predicted"/>
<organism evidence="1 2">
    <name type="scientific">Neofusicoccum parvum</name>
    <dbReference type="NCBI Taxonomy" id="310453"/>
    <lineage>
        <taxon>Eukaryota</taxon>
        <taxon>Fungi</taxon>
        <taxon>Dikarya</taxon>
        <taxon>Ascomycota</taxon>
        <taxon>Pezizomycotina</taxon>
        <taxon>Dothideomycetes</taxon>
        <taxon>Dothideomycetes incertae sedis</taxon>
        <taxon>Botryosphaeriales</taxon>
        <taxon>Botryosphaeriaceae</taxon>
        <taxon>Neofusicoccum</taxon>
    </lineage>
</organism>
<dbReference type="Proteomes" id="UP001165186">
    <property type="component" value="Unassembled WGS sequence"/>
</dbReference>